<evidence type="ECO:0000313" key="8">
    <source>
        <dbReference type="Proteomes" id="UP001239167"/>
    </source>
</evidence>
<keyword evidence="2" id="KW-0678">Repressor</keyword>
<dbReference type="Proteomes" id="UP001239167">
    <property type="component" value="Unassembled WGS sequence"/>
</dbReference>
<comment type="function">
    <text evidence="5">Repressor of the lactose catabolism operon. Galactose-6-phosphate is the inducer.</text>
</comment>
<organism evidence="7 8">
    <name type="scientific">Pectinatus haikarae</name>
    <dbReference type="NCBI Taxonomy" id="349096"/>
    <lineage>
        <taxon>Bacteria</taxon>
        <taxon>Bacillati</taxon>
        <taxon>Bacillota</taxon>
        <taxon>Negativicutes</taxon>
        <taxon>Selenomonadales</taxon>
        <taxon>Selenomonadaceae</taxon>
        <taxon>Pectinatus</taxon>
    </lineage>
</organism>
<proteinExistence type="predicted"/>
<dbReference type="InterPro" id="IPR037171">
    <property type="entry name" value="NagB/RpiA_transferase-like"/>
</dbReference>
<feature type="domain" description="HTH deoR-type" evidence="6">
    <location>
        <begin position="1"/>
        <end position="56"/>
    </location>
</feature>
<evidence type="ECO:0000259" key="6">
    <source>
        <dbReference type="PROSITE" id="PS51000"/>
    </source>
</evidence>
<dbReference type="InterPro" id="IPR036390">
    <property type="entry name" value="WH_DNA-bd_sf"/>
</dbReference>
<dbReference type="EMBL" id="JAUSUE010000003">
    <property type="protein sequence ID" value="MDQ0202890.1"/>
    <property type="molecule type" value="Genomic_DNA"/>
</dbReference>
<dbReference type="Pfam" id="PF08220">
    <property type="entry name" value="HTH_DeoR"/>
    <property type="match status" value="1"/>
</dbReference>
<dbReference type="InterPro" id="IPR001034">
    <property type="entry name" value="DeoR_HTH"/>
</dbReference>
<evidence type="ECO:0000256" key="1">
    <source>
        <dbReference type="ARBA" id="ARBA00021390"/>
    </source>
</evidence>
<dbReference type="Pfam" id="PF00455">
    <property type="entry name" value="DeoRC"/>
    <property type="match status" value="1"/>
</dbReference>
<keyword evidence="8" id="KW-1185">Reference proteome</keyword>
<keyword evidence="4" id="KW-0804">Transcription</keyword>
<dbReference type="PANTHER" id="PTHR30363:SF4">
    <property type="entry name" value="GLYCEROL-3-PHOSPHATE REGULON REPRESSOR"/>
    <property type="match status" value="1"/>
</dbReference>
<accession>A0ABT9Y5U6</accession>
<dbReference type="PROSITE" id="PS51000">
    <property type="entry name" value="HTH_DEOR_2"/>
    <property type="match status" value="1"/>
</dbReference>
<dbReference type="SUPFAM" id="SSF100950">
    <property type="entry name" value="NagB/RpiA/CoA transferase-like"/>
    <property type="match status" value="1"/>
</dbReference>
<evidence type="ECO:0000256" key="2">
    <source>
        <dbReference type="ARBA" id="ARBA00022491"/>
    </source>
</evidence>
<gene>
    <name evidence="7" type="ORF">J2S01_000586</name>
</gene>
<protein>
    <recommendedName>
        <fullName evidence="1">Lactose phosphotransferase system repressor</fullName>
    </recommendedName>
</protein>
<evidence type="ECO:0000256" key="3">
    <source>
        <dbReference type="ARBA" id="ARBA00023015"/>
    </source>
</evidence>
<reference evidence="7 8" key="1">
    <citation type="submission" date="2023-07" db="EMBL/GenBank/DDBJ databases">
        <title>Genomic Encyclopedia of Type Strains, Phase IV (KMG-IV): sequencing the most valuable type-strain genomes for metagenomic binning, comparative biology and taxonomic classification.</title>
        <authorList>
            <person name="Goeker M."/>
        </authorList>
    </citation>
    <scope>NUCLEOTIDE SEQUENCE [LARGE SCALE GENOMIC DNA]</scope>
    <source>
        <strain evidence="7 8">DSM 16980</strain>
    </source>
</reference>
<dbReference type="SMART" id="SM01134">
    <property type="entry name" value="DeoRC"/>
    <property type="match status" value="1"/>
</dbReference>
<dbReference type="SUPFAM" id="SSF46785">
    <property type="entry name" value="Winged helix' DNA-binding domain"/>
    <property type="match status" value="1"/>
</dbReference>
<dbReference type="PANTHER" id="PTHR30363">
    <property type="entry name" value="HTH-TYPE TRANSCRIPTIONAL REGULATOR SRLR-RELATED"/>
    <property type="match status" value="1"/>
</dbReference>
<dbReference type="RefSeq" id="WP_196605693.1">
    <property type="nucleotide sequence ID" value="NZ_CP116940.1"/>
</dbReference>
<evidence type="ECO:0000313" key="7">
    <source>
        <dbReference type="EMBL" id="MDQ0202890.1"/>
    </source>
</evidence>
<dbReference type="InterPro" id="IPR036388">
    <property type="entry name" value="WH-like_DNA-bd_sf"/>
</dbReference>
<dbReference type="InterPro" id="IPR050313">
    <property type="entry name" value="Carb_Metab_HTH_regulators"/>
</dbReference>
<sequence>MKNILNDILEILIAYKKIDVVELSKKLQISQVTIRKYLTKLESTGMVKREHGYAVLHNEDDIAGRLAYHYNSKIKIAKRAVELVKDGDTIMIENGSCCALLALELAAVKNNLTIVTNSTYIAKSLRQRQASFQIIILGGLYQEKSECLVGPMIRANAENYNVEFFFIGTDGYNRNSGFANKDQMRSQAVRDMANSCDKLIILTESEKFGLRGTIPLNIKNIPQILITDSKIPKDIFDELRQRDVQVITV</sequence>
<dbReference type="InterPro" id="IPR014036">
    <property type="entry name" value="DeoR-like_C"/>
</dbReference>
<keyword evidence="3" id="KW-0805">Transcription regulation</keyword>
<dbReference type="PRINTS" id="PR00037">
    <property type="entry name" value="HTHLACR"/>
</dbReference>
<dbReference type="Gene3D" id="1.10.10.10">
    <property type="entry name" value="Winged helix-like DNA-binding domain superfamily/Winged helix DNA-binding domain"/>
    <property type="match status" value="1"/>
</dbReference>
<evidence type="ECO:0000256" key="4">
    <source>
        <dbReference type="ARBA" id="ARBA00023163"/>
    </source>
</evidence>
<evidence type="ECO:0000256" key="5">
    <source>
        <dbReference type="ARBA" id="ARBA00024937"/>
    </source>
</evidence>
<name>A0ABT9Y5U6_9FIRM</name>
<dbReference type="SMART" id="SM00420">
    <property type="entry name" value="HTH_DEOR"/>
    <property type="match status" value="1"/>
</dbReference>
<comment type="caution">
    <text evidence="7">The sequence shown here is derived from an EMBL/GenBank/DDBJ whole genome shotgun (WGS) entry which is preliminary data.</text>
</comment>
<dbReference type="Gene3D" id="3.40.50.1360">
    <property type="match status" value="1"/>
</dbReference>